<dbReference type="Proteomes" id="UP000027180">
    <property type="component" value="Chromosome"/>
</dbReference>
<name>A0A060I293_RHIET</name>
<evidence type="ECO:0000313" key="2">
    <source>
        <dbReference type="Proteomes" id="UP000027180"/>
    </source>
</evidence>
<evidence type="ECO:0000313" key="1">
    <source>
        <dbReference type="EMBL" id="AIC27844.1"/>
    </source>
</evidence>
<protein>
    <submittedName>
        <fullName evidence="1">Uncharacterized protein</fullName>
    </submittedName>
</protein>
<proteinExistence type="predicted"/>
<organism evidence="1 2">
    <name type="scientific">Rhizobium etli bv. mimosae str. IE4771</name>
    <dbReference type="NCBI Taxonomy" id="1432050"/>
    <lineage>
        <taxon>Bacteria</taxon>
        <taxon>Pseudomonadati</taxon>
        <taxon>Pseudomonadota</taxon>
        <taxon>Alphaproteobacteria</taxon>
        <taxon>Hyphomicrobiales</taxon>
        <taxon>Rhizobiaceae</taxon>
        <taxon>Rhizobium/Agrobacterium group</taxon>
        <taxon>Rhizobium</taxon>
    </lineage>
</organism>
<dbReference type="AlphaFoldDB" id="A0A060I293"/>
<gene>
    <name evidence="1" type="ORF">IE4771_CH02745</name>
</gene>
<dbReference type="HOGENOM" id="CLU_2957463_0_0_5"/>
<reference evidence="1 2" key="1">
    <citation type="submission" date="2013-12" db="EMBL/GenBank/DDBJ databases">
        <title>Complete genome sequence of Rhizobium etli bv. mimosae IE4771.</title>
        <authorList>
            <person name="Bustos P."/>
            <person name="Santamaria R.I."/>
            <person name="Lozano L."/>
            <person name="Ormeno-Orrillo E."/>
            <person name="Rogel M.A."/>
            <person name="Romero D."/>
            <person name="Cevallos M.A."/>
            <person name="Martinez-Romero E."/>
            <person name="Gonzalez V."/>
        </authorList>
    </citation>
    <scope>NUCLEOTIDE SEQUENCE [LARGE SCALE GENOMIC DNA]</scope>
    <source>
        <strain evidence="1 2">IE4771</strain>
    </source>
</reference>
<dbReference type="EMBL" id="CP006986">
    <property type="protein sequence ID" value="AIC27844.1"/>
    <property type="molecule type" value="Genomic_DNA"/>
</dbReference>
<sequence>MYDGPEPAGMNRFSIHRLYCRPPSRCWHDADGKRSDDEILHELVRDLDLEELSAISAKA</sequence>
<accession>A0A060I293</accession>
<dbReference type="KEGG" id="rei:IE4771_CH02745"/>